<organism evidence="7 8">
    <name type="scientific">Synechococcus phage ACG-2014f_Syn7803C8</name>
    <dbReference type="NCBI Taxonomy" id="2790336"/>
    <lineage>
        <taxon>Viruses</taxon>
        <taxon>Duplodnaviria</taxon>
        <taxon>Heunggongvirae</taxon>
        <taxon>Uroviricota</taxon>
        <taxon>Caudoviricetes</taxon>
        <taxon>Pantevenvirales</taxon>
        <taxon>Kyanoviridae</taxon>
        <taxon>Atlauavirus</taxon>
        <taxon>Atlauavirus tusconc8</taxon>
    </lineage>
</organism>
<dbReference type="SUPFAM" id="SSF47240">
    <property type="entry name" value="Ferritin-like"/>
    <property type="match status" value="1"/>
</dbReference>
<protein>
    <recommendedName>
        <fullName evidence="3">ribonucleoside-diphosphate reductase</fullName>
        <ecNumber evidence="3">1.17.4.1</ecNumber>
    </recommendedName>
</protein>
<dbReference type="EMBL" id="KJ019058">
    <property type="protein sequence ID" value="AIX21525.1"/>
    <property type="molecule type" value="Genomic_DNA"/>
</dbReference>
<dbReference type="PANTHER" id="PTHR23409:SF18">
    <property type="entry name" value="RIBONUCLEOSIDE-DIPHOSPHATE REDUCTASE SUBUNIT M2"/>
    <property type="match status" value="1"/>
</dbReference>
<dbReference type="CDD" id="cd01049">
    <property type="entry name" value="RNRR2"/>
    <property type="match status" value="1"/>
</dbReference>
<dbReference type="GO" id="GO:0009263">
    <property type="term" value="P:deoxyribonucleotide biosynthetic process"/>
    <property type="evidence" value="ECO:0007669"/>
    <property type="project" value="InterPro"/>
</dbReference>
<gene>
    <name evidence="7" type="ORF">Syn7803C8_201</name>
</gene>
<keyword evidence="6" id="KW-0408">Iron</keyword>
<dbReference type="PROSITE" id="PS00368">
    <property type="entry name" value="RIBORED_SMALL"/>
    <property type="match status" value="1"/>
</dbReference>
<keyword evidence="4" id="KW-0479">Metal-binding</keyword>
<evidence type="ECO:0000313" key="8">
    <source>
        <dbReference type="Proteomes" id="UP000185321"/>
    </source>
</evidence>
<comment type="similarity">
    <text evidence="2">Belongs to the ribonucleoside diphosphate reductase small chain family.</text>
</comment>
<evidence type="ECO:0000256" key="1">
    <source>
        <dbReference type="ARBA" id="ARBA00001962"/>
    </source>
</evidence>
<dbReference type="InterPro" id="IPR030475">
    <property type="entry name" value="RNR_small_AS"/>
</dbReference>
<comment type="cofactor">
    <cofactor evidence="1">
        <name>Fe cation</name>
        <dbReference type="ChEBI" id="CHEBI:24875"/>
    </cofactor>
</comment>
<evidence type="ECO:0000256" key="4">
    <source>
        <dbReference type="ARBA" id="ARBA00022723"/>
    </source>
</evidence>
<dbReference type="InterPro" id="IPR012348">
    <property type="entry name" value="RNR-like"/>
</dbReference>
<evidence type="ECO:0000256" key="2">
    <source>
        <dbReference type="ARBA" id="ARBA00009303"/>
    </source>
</evidence>
<accession>A0A0E3F7F5</accession>
<dbReference type="InterPro" id="IPR033909">
    <property type="entry name" value="RNR_small"/>
</dbReference>
<keyword evidence="5" id="KW-0560">Oxidoreductase</keyword>
<proteinExistence type="inferred from homology"/>
<evidence type="ECO:0000256" key="3">
    <source>
        <dbReference type="ARBA" id="ARBA00012274"/>
    </source>
</evidence>
<dbReference type="PANTHER" id="PTHR23409">
    <property type="entry name" value="RIBONUCLEOSIDE-DIPHOSPHATE REDUCTASE SMALL CHAIN"/>
    <property type="match status" value="1"/>
</dbReference>
<dbReference type="NCBIfam" id="NF006576">
    <property type="entry name" value="PRK09101.1"/>
    <property type="match status" value="1"/>
</dbReference>
<dbReference type="InterPro" id="IPR009078">
    <property type="entry name" value="Ferritin-like_SF"/>
</dbReference>
<dbReference type="GO" id="GO:0004748">
    <property type="term" value="F:ribonucleoside-diphosphate reductase activity, thioredoxin disulfide as acceptor"/>
    <property type="evidence" value="ECO:0007669"/>
    <property type="project" value="UniProtKB-EC"/>
</dbReference>
<reference evidence="7 8" key="1">
    <citation type="submission" date="2013-12" db="EMBL/GenBank/DDBJ databases">
        <title>Ecological redundancy of diverse viral populations within a natural community.</title>
        <authorList>
            <person name="Gregory A.C."/>
            <person name="LaButti K."/>
            <person name="Copeland A."/>
            <person name="Woyke T."/>
            <person name="Sullivan M.B."/>
        </authorList>
    </citation>
    <scope>NUCLEOTIDE SEQUENCE [LARGE SCALE GENOMIC DNA]</scope>
    <source>
        <strain evidence="7">Syn7803C8</strain>
    </source>
</reference>
<evidence type="ECO:0000313" key="7">
    <source>
        <dbReference type="EMBL" id="AIX21525.1"/>
    </source>
</evidence>
<dbReference type="Pfam" id="PF00268">
    <property type="entry name" value="Ribonuc_red_sm"/>
    <property type="match status" value="1"/>
</dbReference>
<dbReference type="InterPro" id="IPR000358">
    <property type="entry name" value="RNR_small_fam"/>
</dbReference>
<evidence type="ECO:0000256" key="5">
    <source>
        <dbReference type="ARBA" id="ARBA00023002"/>
    </source>
</evidence>
<name>A0A0E3F7F5_9CAUD</name>
<dbReference type="GO" id="GO:0046872">
    <property type="term" value="F:metal ion binding"/>
    <property type="evidence" value="ECO:0007669"/>
    <property type="project" value="UniProtKB-KW"/>
</dbReference>
<evidence type="ECO:0000256" key="6">
    <source>
        <dbReference type="ARBA" id="ARBA00023004"/>
    </source>
</evidence>
<dbReference type="Gene3D" id="1.10.620.20">
    <property type="entry name" value="Ribonucleotide Reductase, subunit A"/>
    <property type="match status" value="1"/>
</dbReference>
<sequence length="388" mass="44892">MKFLTNTGNIEGMTVFNQNEVDAKTQPMFFGKPLGIQRYDTFKYPIFEKLTQQQLGYFWKPEEISLQKDRSDYQKLRPEQKHIFTSNLKYQILLDSVQGRGPGMAFAPYCSLPELEGCLKAWEFMEMIHSRSYTHIIKNLYPDPSEVFDTILTDEKILERAKTVTAAYNEFINAAHEYDNGNTWQHANEDVPTALVNRYDLKRKLYRAMANVNILEGIRFYVSFACSFAFGELKQMEASAKIISLIARDESQHLVISQNILKNWRNGDDPDMIKIAEEQKPWLIETFKLAVDQEKAWAEYLFKDGSMIGLNEKLLGNYVEWIANRRMKAVGLDPIYDIAAKNNPLPWTEHWLNSKSVQVAPQETEITSYIVGNVNQDVKSDQFANFSL</sequence>
<keyword evidence="8" id="KW-1185">Reference proteome</keyword>
<dbReference type="EC" id="1.17.4.1" evidence="3"/>
<dbReference type="Proteomes" id="UP000185321">
    <property type="component" value="Segment"/>
</dbReference>
<dbReference type="UniPathway" id="UPA00326"/>